<feature type="non-terminal residue" evidence="1">
    <location>
        <position position="1"/>
    </location>
</feature>
<gene>
    <name evidence="1" type="ORF">S01H1_23741</name>
</gene>
<protein>
    <recommendedName>
        <fullName evidence="2">ParB/Sulfiredoxin domain-containing protein</fullName>
    </recommendedName>
</protein>
<proteinExistence type="predicted"/>
<dbReference type="AlphaFoldDB" id="X0UFS8"/>
<reference evidence="1" key="1">
    <citation type="journal article" date="2014" name="Front. Microbiol.">
        <title>High frequency of phylogenetically diverse reductive dehalogenase-homologous genes in deep subseafloor sedimentary metagenomes.</title>
        <authorList>
            <person name="Kawai M."/>
            <person name="Futagami T."/>
            <person name="Toyoda A."/>
            <person name="Takaki Y."/>
            <person name="Nishi S."/>
            <person name="Hori S."/>
            <person name="Arai W."/>
            <person name="Tsubouchi T."/>
            <person name="Morono Y."/>
            <person name="Uchiyama I."/>
            <person name="Ito T."/>
            <person name="Fujiyama A."/>
            <person name="Inagaki F."/>
            <person name="Takami H."/>
        </authorList>
    </citation>
    <scope>NUCLEOTIDE SEQUENCE</scope>
    <source>
        <strain evidence="1">Expedition CK06-06</strain>
    </source>
</reference>
<evidence type="ECO:0008006" key="2">
    <source>
        <dbReference type="Google" id="ProtNLM"/>
    </source>
</evidence>
<dbReference type="Gene3D" id="3.90.1530.10">
    <property type="entry name" value="Conserved hypothetical protein from pyrococcus furiosus pfu- 392566-001, ParB domain"/>
    <property type="match status" value="1"/>
</dbReference>
<dbReference type="EMBL" id="BARS01013823">
    <property type="protein sequence ID" value="GAF87370.1"/>
    <property type="molecule type" value="Genomic_DNA"/>
</dbReference>
<comment type="caution">
    <text evidence="1">The sequence shown here is derived from an EMBL/GenBank/DDBJ whole genome shotgun (WGS) entry which is preliminary data.</text>
</comment>
<accession>X0UFS8</accession>
<feature type="non-terminal residue" evidence="1">
    <location>
        <position position="121"/>
    </location>
</feature>
<name>X0UFS8_9ZZZZ</name>
<sequence>ALKPHPENYKNHPDIQLEHICENLKQFGLYRNLIISSDGFILVGHGMIAALRRMNVSHVPVIRLEIPHDSAQALKLLVADNEISHLAEIDDRQLSELLKVVKDKDALAGTGYDKMKLANLL</sequence>
<organism evidence="1">
    <name type="scientific">marine sediment metagenome</name>
    <dbReference type="NCBI Taxonomy" id="412755"/>
    <lineage>
        <taxon>unclassified sequences</taxon>
        <taxon>metagenomes</taxon>
        <taxon>ecological metagenomes</taxon>
    </lineage>
</organism>
<dbReference type="SUPFAM" id="SSF110849">
    <property type="entry name" value="ParB/Sulfiredoxin"/>
    <property type="match status" value="1"/>
</dbReference>
<dbReference type="InterPro" id="IPR036086">
    <property type="entry name" value="ParB/Sulfiredoxin_sf"/>
</dbReference>
<evidence type="ECO:0000313" key="1">
    <source>
        <dbReference type="EMBL" id="GAF87370.1"/>
    </source>
</evidence>